<reference evidence="1 2" key="1">
    <citation type="submission" date="2019-05" db="EMBL/GenBank/DDBJ databases">
        <title>Streptomyces marianii sp. nov., a novel marine actinomycete from southern coast of India.</title>
        <authorList>
            <person name="Iniyan A.M."/>
            <person name="Wink J."/>
            <person name="Ramprasad E."/>
            <person name="Ramana C.V."/>
            <person name="Bunk B."/>
            <person name="Sproer C."/>
            <person name="Joseph F.-J.R.S."/>
            <person name="Vincent S.G.P."/>
        </authorList>
    </citation>
    <scope>NUCLEOTIDE SEQUENCE [LARGE SCALE GENOMIC DNA]</scope>
    <source>
        <strain evidence="1 2">ICN19</strain>
    </source>
</reference>
<sequence length="150" mass="16022">MQISQVREAIATAASDVVLPAAHKSALTCTGYTPDAVTEPHFFVGEYEQEFDKAYNRGLDVLEFTCRVLVGRADDKTAQELLDGMLSGSGPASLKQAIEAARGAPGELALGGLAHDLHVTRVQGYRWYEHQGTQYVGAELVIKVIGSGSS</sequence>
<evidence type="ECO:0000313" key="2">
    <source>
        <dbReference type="Proteomes" id="UP000305921"/>
    </source>
</evidence>
<comment type="caution">
    <text evidence="1">The sequence shown here is derived from an EMBL/GenBank/DDBJ whole genome shotgun (WGS) entry which is preliminary data.</text>
</comment>
<name>A0A5R9ECF3_9ACTN</name>
<dbReference type="AlphaFoldDB" id="A0A5R9ECF3"/>
<protein>
    <submittedName>
        <fullName evidence="1">Uncharacterized protein</fullName>
    </submittedName>
</protein>
<dbReference type="EMBL" id="VAWE01000001">
    <property type="protein sequence ID" value="TLQ45754.1"/>
    <property type="molecule type" value="Genomic_DNA"/>
</dbReference>
<dbReference type="Proteomes" id="UP000305921">
    <property type="component" value="Unassembled WGS sequence"/>
</dbReference>
<dbReference type="OrthoDB" id="4221120at2"/>
<keyword evidence="2" id="KW-1185">Reference proteome</keyword>
<organism evidence="1 2">
    <name type="scientific">Streptomyces marianii</name>
    <dbReference type="NCBI Taxonomy" id="1817406"/>
    <lineage>
        <taxon>Bacteria</taxon>
        <taxon>Bacillati</taxon>
        <taxon>Actinomycetota</taxon>
        <taxon>Actinomycetes</taxon>
        <taxon>Kitasatosporales</taxon>
        <taxon>Streptomycetaceae</taxon>
        <taxon>Streptomyces</taxon>
    </lineage>
</organism>
<dbReference type="RefSeq" id="WP_138055082.1">
    <property type="nucleotide sequence ID" value="NZ_VAWE01000001.1"/>
</dbReference>
<proteinExistence type="predicted"/>
<gene>
    <name evidence="1" type="ORF">FEF34_24635</name>
</gene>
<accession>A0A5R9ECF3</accession>
<evidence type="ECO:0000313" key="1">
    <source>
        <dbReference type="EMBL" id="TLQ45754.1"/>
    </source>
</evidence>